<dbReference type="Pfam" id="PF07690">
    <property type="entry name" value="MFS_1"/>
    <property type="match status" value="1"/>
</dbReference>
<feature type="transmembrane region" description="Helical" evidence="7">
    <location>
        <begin position="126"/>
        <end position="146"/>
    </location>
</feature>
<dbReference type="Gene3D" id="1.20.1250.20">
    <property type="entry name" value="MFS general substrate transporter like domains"/>
    <property type="match status" value="2"/>
</dbReference>
<evidence type="ECO:0000256" key="5">
    <source>
        <dbReference type="ARBA" id="ARBA00023136"/>
    </source>
</evidence>
<comment type="caution">
    <text evidence="9">The sequence shown here is derived from an EMBL/GenBank/DDBJ whole genome shotgun (WGS) entry which is preliminary data.</text>
</comment>
<protein>
    <submittedName>
        <fullName evidence="9">Major facilitator superfamily domain-containing protein</fullName>
    </submittedName>
</protein>
<dbReference type="SUPFAM" id="SSF103473">
    <property type="entry name" value="MFS general substrate transporter"/>
    <property type="match status" value="1"/>
</dbReference>
<feature type="transmembrane region" description="Helical" evidence="7">
    <location>
        <begin position="158"/>
        <end position="177"/>
    </location>
</feature>
<name>A0A9P8VV29_9HYPO</name>
<keyword evidence="4 7" id="KW-1133">Transmembrane helix</keyword>
<dbReference type="GO" id="GO:0016020">
    <property type="term" value="C:membrane"/>
    <property type="evidence" value="ECO:0007669"/>
    <property type="project" value="UniProtKB-SubCell"/>
</dbReference>
<feature type="transmembrane region" description="Helical" evidence="7">
    <location>
        <begin position="260"/>
        <end position="282"/>
    </location>
</feature>
<dbReference type="AlphaFoldDB" id="A0A9P8VV29"/>
<evidence type="ECO:0000259" key="8">
    <source>
        <dbReference type="PROSITE" id="PS50850"/>
    </source>
</evidence>
<feature type="transmembrane region" description="Helical" evidence="7">
    <location>
        <begin position="189"/>
        <end position="209"/>
    </location>
</feature>
<evidence type="ECO:0000256" key="2">
    <source>
        <dbReference type="ARBA" id="ARBA00022448"/>
    </source>
</evidence>
<dbReference type="FunFam" id="1.20.1250.20:FF:000013">
    <property type="entry name" value="MFS general substrate transporter"/>
    <property type="match status" value="1"/>
</dbReference>
<evidence type="ECO:0000313" key="10">
    <source>
        <dbReference type="Proteomes" id="UP000777438"/>
    </source>
</evidence>
<evidence type="ECO:0000256" key="3">
    <source>
        <dbReference type="ARBA" id="ARBA00022692"/>
    </source>
</evidence>
<dbReference type="InterPro" id="IPR036259">
    <property type="entry name" value="MFS_trans_sf"/>
</dbReference>
<feature type="transmembrane region" description="Helical" evidence="7">
    <location>
        <begin position="384"/>
        <end position="404"/>
    </location>
</feature>
<evidence type="ECO:0000313" key="9">
    <source>
        <dbReference type="EMBL" id="KAH6879540.1"/>
    </source>
</evidence>
<feature type="transmembrane region" description="Helical" evidence="7">
    <location>
        <begin position="62"/>
        <end position="88"/>
    </location>
</feature>
<reference evidence="9 10" key="1">
    <citation type="journal article" date="2021" name="Nat. Commun.">
        <title>Genetic determinants of endophytism in the Arabidopsis root mycobiome.</title>
        <authorList>
            <person name="Mesny F."/>
            <person name="Miyauchi S."/>
            <person name="Thiergart T."/>
            <person name="Pickel B."/>
            <person name="Atanasova L."/>
            <person name="Karlsson M."/>
            <person name="Huettel B."/>
            <person name="Barry K.W."/>
            <person name="Haridas S."/>
            <person name="Chen C."/>
            <person name="Bauer D."/>
            <person name="Andreopoulos W."/>
            <person name="Pangilinan J."/>
            <person name="LaButti K."/>
            <person name="Riley R."/>
            <person name="Lipzen A."/>
            <person name="Clum A."/>
            <person name="Drula E."/>
            <person name="Henrissat B."/>
            <person name="Kohler A."/>
            <person name="Grigoriev I.V."/>
            <person name="Martin F.M."/>
            <person name="Hacquard S."/>
        </authorList>
    </citation>
    <scope>NUCLEOTIDE SEQUENCE [LARGE SCALE GENOMIC DNA]</scope>
    <source>
        <strain evidence="9 10">MPI-CAGE-CH-0241</strain>
    </source>
</reference>
<feature type="transmembrane region" description="Helical" evidence="7">
    <location>
        <begin position="95"/>
        <end position="114"/>
    </location>
</feature>
<sequence>MRDSENGSSTFYIDPVKERRMMRKFDIYAVATMGLLYMMSNLDRSNLGNANIAGMPKDLGLVGNQFGTATTLLFATYVPLEGPVAVLLKVIGPKPLMAASALCWACATLGMSFVKDYKGLYACRLLIGLFEAGLIPCINVYIGWVYKKSERGQRSSMIFAFSAFSSAFGGILAFGLTQIRTAHFAGWRWLFAVEGAMTFVAVPIFWAVFPKSPTDAWFLTADEKQMMKARYDSDPSWGHTEEFSWNECLKVFVDPKWYAFFAYQFSVDISLYGLTTFMPAIVSGLGYTSVHANLMTVPIYICALVFFLVVAYLSDRTGYRGPYLAGCLLCLIIGYALLISVDNLKVRFFACFGNLVAALGIYPTTGLSLMWLSDNVSRHYKRATMIGFTLSLGNTAGVAVGQIFTTDTSPRYISGLSIALGLACFALLIVLLLMASFTWVNRKRAAIILAAEQAGTPILPNPELGDYDVHFRYSL</sequence>
<dbReference type="Proteomes" id="UP000777438">
    <property type="component" value="Unassembled WGS sequence"/>
</dbReference>
<feature type="transmembrane region" description="Helical" evidence="7">
    <location>
        <begin position="347"/>
        <end position="372"/>
    </location>
</feature>
<keyword evidence="5 7" id="KW-0472">Membrane</keyword>
<proteinExistence type="predicted"/>
<keyword evidence="2" id="KW-0813">Transport</keyword>
<dbReference type="PROSITE" id="PS50850">
    <property type="entry name" value="MFS"/>
    <property type="match status" value="1"/>
</dbReference>
<feature type="transmembrane region" description="Helical" evidence="7">
    <location>
        <begin position="294"/>
        <end position="314"/>
    </location>
</feature>
<dbReference type="PANTHER" id="PTHR43791">
    <property type="entry name" value="PERMEASE-RELATED"/>
    <property type="match status" value="1"/>
</dbReference>
<dbReference type="InterPro" id="IPR020846">
    <property type="entry name" value="MFS_dom"/>
</dbReference>
<accession>A0A9P8VV29</accession>
<dbReference type="PANTHER" id="PTHR43791:SF101">
    <property type="entry name" value="HIGH-AFFINITY NICOTINIC ACID TRANSPORTER"/>
    <property type="match status" value="1"/>
</dbReference>
<feature type="transmembrane region" description="Helical" evidence="7">
    <location>
        <begin position="25"/>
        <end position="42"/>
    </location>
</feature>
<dbReference type="OrthoDB" id="2962993at2759"/>
<keyword evidence="10" id="KW-1185">Reference proteome</keyword>
<feature type="domain" description="Major facilitator superfamily (MFS) profile" evidence="8">
    <location>
        <begin position="29"/>
        <end position="444"/>
    </location>
</feature>
<keyword evidence="3 7" id="KW-0812">Transmembrane</keyword>
<dbReference type="GO" id="GO:0022857">
    <property type="term" value="F:transmembrane transporter activity"/>
    <property type="evidence" value="ECO:0007669"/>
    <property type="project" value="InterPro"/>
</dbReference>
<gene>
    <name evidence="9" type="ORF">B0T10DRAFT_413152</name>
</gene>
<comment type="subcellular location">
    <subcellularLocation>
        <location evidence="1">Membrane</location>
        <topology evidence="1">Multi-pass membrane protein</topology>
    </subcellularLocation>
</comment>
<evidence type="ECO:0000256" key="7">
    <source>
        <dbReference type="SAM" id="Phobius"/>
    </source>
</evidence>
<evidence type="ECO:0000256" key="1">
    <source>
        <dbReference type="ARBA" id="ARBA00004141"/>
    </source>
</evidence>
<feature type="transmembrane region" description="Helical" evidence="7">
    <location>
        <begin position="321"/>
        <end position="341"/>
    </location>
</feature>
<keyword evidence="6" id="KW-0325">Glycoprotein</keyword>
<feature type="transmembrane region" description="Helical" evidence="7">
    <location>
        <begin position="416"/>
        <end position="440"/>
    </location>
</feature>
<dbReference type="InterPro" id="IPR011701">
    <property type="entry name" value="MFS"/>
</dbReference>
<organism evidence="9 10">
    <name type="scientific">Thelonectria olida</name>
    <dbReference type="NCBI Taxonomy" id="1576542"/>
    <lineage>
        <taxon>Eukaryota</taxon>
        <taxon>Fungi</taxon>
        <taxon>Dikarya</taxon>
        <taxon>Ascomycota</taxon>
        <taxon>Pezizomycotina</taxon>
        <taxon>Sordariomycetes</taxon>
        <taxon>Hypocreomycetidae</taxon>
        <taxon>Hypocreales</taxon>
        <taxon>Nectriaceae</taxon>
        <taxon>Thelonectria</taxon>
    </lineage>
</organism>
<evidence type="ECO:0000256" key="6">
    <source>
        <dbReference type="ARBA" id="ARBA00023180"/>
    </source>
</evidence>
<evidence type="ECO:0000256" key="4">
    <source>
        <dbReference type="ARBA" id="ARBA00022989"/>
    </source>
</evidence>
<dbReference type="EMBL" id="JAGPYM010000029">
    <property type="protein sequence ID" value="KAH6879540.1"/>
    <property type="molecule type" value="Genomic_DNA"/>
</dbReference>